<evidence type="ECO:0000256" key="1">
    <source>
        <dbReference type="SAM" id="MobiDB-lite"/>
    </source>
</evidence>
<feature type="region of interest" description="Disordered" evidence="1">
    <location>
        <begin position="1"/>
        <end position="41"/>
    </location>
</feature>
<feature type="compositionally biased region" description="Basic and acidic residues" evidence="1">
    <location>
        <begin position="21"/>
        <end position="32"/>
    </location>
</feature>
<evidence type="ECO:0000313" key="2">
    <source>
        <dbReference type="EMBL" id="CAA9321575.1"/>
    </source>
</evidence>
<dbReference type="EMBL" id="CADCUG010000031">
    <property type="protein sequence ID" value="CAA9321575.1"/>
    <property type="molecule type" value="Genomic_DNA"/>
</dbReference>
<accession>A0A6J4L318</accession>
<dbReference type="AlphaFoldDB" id="A0A6J4L318"/>
<name>A0A6J4L318_9ACTN</name>
<sequence>MQANVNRPALGSRGEPNPARARWEDGGDHEVRSCWSVEQRA</sequence>
<reference evidence="2" key="1">
    <citation type="submission" date="2020-02" db="EMBL/GenBank/DDBJ databases">
        <authorList>
            <person name="Meier V. D."/>
        </authorList>
    </citation>
    <scope>NUCLEOTIDE SEQUENCE</scope>
    <source>
        <strain evidence="2">AVDCRST_MAG29</strain>
    </source>
</reference>
<organism evidence="2">
    <name type="scientific">uncultured Nocardioidaceae bacterium</name>
    <dbReference type="NCBI Taxonomy" id="253824"/>
    <lineage>
        <taxon>Bacteria</taxon>
        <taxon>Bacillati</taxon>
        <taxon>Actinomycetota</taxon>
        <taxon>Actinomycetes</taxon>
        <taxon>Propionibacteriales</taxon>
        <taxon>Nocardioidaceae</taxon>
        <taxon>environmental samples</taxon>
    </lineage>
</organism>
<proteinExistence type="predicted"/>
<protein>
    <submittedName>
        <fullName evidence="2">Uncharacterized protein</fullName>
    </submittedName>
</protein>
<gene>
    <name evidence="2" type="ORF">AVDCRST_MAG29-350</name>
</gene>